<name>A0A4V3D8S1_9ACTN</name>
<evidence type="ECO:0000313" key="3">
    <source>
        <dbReference type="Proteomes" id="UP000295281"/>
    </source>
</evidence>
<comment type="caution">
    <text evidence="2">The sequence shown here is derived from an EMBL/GenBank/DDBJ whole genome shotgun (WGS) entry which is preliminary data.</text>
</comment>
<evidence type="ECO:0000256" key="1">
    <source>
        <dbReference type="SAM" id="MobiDB-lite"/>
    </source>
</evidence>
<sequence length="118" mass="12389">MAILPEEHTVRTSRPERAVEAVVREPGCGVVRGGVGPREATARYGSQGPRRTLRKRGGAPGRPGSVRIGRPRGRAVGLVAHAENGKRFPLAAEGVAGESRPWARVCGGGFPEAGFRDG</sequence>
<keyword evidence="3" id="KW-1185">Reference proteome</keyword>
<organism evidence="2 3">
    <name type="scientific">Actinorugispora endophytica</name>
    <dbReference type="NCBI Taxonomy" id="1605990"/>
    <lineage>
        <taxon>Bacteria</taxon>
        <taxon>Bacillati</taxon>
        <taxon>Actinomycetota</taxon>
        <taxon>Actinomycetes</taxon>
        <taxon>Streptosporangiales</taxon>
        <taxon>Nocardiopsidaceae</taxon>
        <taxon>Actinorugispora</taxon>
    </lineage>
</organism>
<feature type="region of interest" description="Disordered" evidence="1">
    <location>
        <begin position="32"/>
        <end position="70"/>
    </location>
</feature>
<evidence type="ECO:0000313" key="2">
    <source>
        <dbReference type="EMBL" id="TDQ52911.1"/>
    </source>
</evidence>
<proteinExistence type="predicted"/>
<dbReference type="Proteomes" id="UP000295281">
    <property type="component" value="Unassembled WGS sequence"/>
</dbReference>
<protein>
    <submittedName>
        <fullName evidence="2">Uncharacterized protein</fullName>
    </submittedName>
</protein>
<dbReference type="EMBL" id="SNYN01000005">
    <property type="protein sequence ID" value="TDQ52911.1"/>
    <property type="molecule type" value="Genomic_DNA"/>
</dbReference>
<gene>
    <name evidence="2" type="ORF">EV190_10527</name>
</gene>
<reference evidence="2 3" key="1">
    <citation type="submission" date="2019-03" db="EMBL/GenBank/DDBJ databases">
        <title>Genomic Encyclopedia of Type Strains, Phase IV (KMG-IV): sequencing the most valuable type-strain genomes for metagenomic binning, comparative biology and taxonomic classification.</title>
        <authorList>
            <person name="Goeker M."/>
        </authorList>
    </citation>
    <scope>NUCLEOTIDE SEQUENCE [LARGE SCALE GENOMIC DNA]</scope>
    <source>
        <strain evidence="2 3">DSM 46770</strain>
    </source>
</reference>
<accession>A0A4V3D8S1</accession>
<dbReference type="AlphaFoldDB" id="A0A4V3D8S1"/>